<dbReference type="Proteomes" id="UP001359485">
    <property type="component" value="Unassembled WGS sequence"/>
</dbReference>
<dbReference type="Gene3D" id="1.10.287.70">
    <property type="match status" value="2"/>
</dbReference>
<dbReference type="PANTHER" id="PTHR18966">
    <property type="entry name" value="IONOTROPIC GLUTAMATE RECEPTOR"/>
    <property type="match status" value="1"/>
</dbReference>
<feature type="compositionally biased region" description="Low complexity" evidence="12">
    <location>
        <begin position="468"/>
        <end position="484"/>
    </location>
</feature>
<keyword evidence="8" id="KW-0675">Receptor</keyword>
<reference evidence="15 16" key="1">
    <citation type="submission" date="2023-09" db="EMBL/GenBank/DDBJ databases">
        <title>Genomes of two closely related lineages of the louse Polyplax serrata with different host specificities.</title>
        <authorList>
            <person name="Martinu J."/>
            <person name="Tarabai H."/>
            <person name="Stefka J."/>
            <person name="Hypsa V."/>
        </authorList>
    </citation>
    <scope>NUCLEOTIDE SEQUENCE [LARGE SCALE GENOMIC DNA]</scope>
    <source>
        <strain evidence="15">98ZLc_SE</strain>
    </source>
</reference>
<evidence type="ECO:0000256" key="8">
    <source>
        <dbReference type="ARBA" id="ARBA00023170"/>
    </source>
</evidence>
<evidence type="ECO:0000259" key="14">
    <source>
        <dbReference type="SMART" id="SM00079"/>
    </source>
</evidence>
<dbReference type="SMART" id="SM00079">
    <property type="entry name" value="PBPe"/>
    <property type="match status" value="1"/>
</dbReference>
<evidence type="ECO:0000256" key="2">
    <source>
        <dbReference type="ARBA" id="ARBA00008685"/>
    </source>
</evidence>
<keyword evidence="10" id="KW-1071">Ligand-gated ion channel</keyword>
<organism evidence="15 16">
    <name type="scientific">Polyplax serrata</name>
    <name type="common">Common mouse louse</name>
    <dbReference type="NCBI Taxonomy" id="468196"/>
    <lineage>
        <taxon>Eukaryota</taxon>
        <taxon>Metazoa</taxon>
        <taxon>Ecdysozoa</taxon>
        <taxon>Arthropoda</taxon>
        <taxon>Hexapoda</taxon>
        <taxon>Insecta</taxon>
        <taxon>Pterygota</taxon>
        <taxon>Neoptera</taxon>
        <taxon>Paraneoptera</taxon>
        <taxon>Psocodea</taxon>
        <taxon>Troctomorpha</taxon>
        <taxon>Phthiraptera</taxon>
        <taxon>Anoplura</taxon>
        <taxon>Polyplacidae</taxon>
        <taxon>Polyplax</taxon>
    </lineage>
</organism>
<evidence type="ECO:0000256" key="12">
    <source>
        <dbReference type="SAM" id="MobiDB-lite"/>
    </source>
</evidence>
<gene>
    <name evidence="15" type="ORF">RUM44_012988</name>
</gene>
<keyword evidence="11" id="KW-0407">Ion channel</keyword>
<dbReference type="EMBL" id="JAWJWF010000001">
    <property type="protein sequence ID" value="KAK6641279.1"/>
    <property type="molecule type" value="Genomic_DNA"/>
</dbReference>
<keyword evidence="4 13" id="KW-0812">Transmembrane</keyword>
<feature type="transmembrane region" description="Helical" evidence="13">
    <location>
        <begin position="102"/>
        <end position="124"/>
    </location>
</feature>
<feature type="domain" description="Ionotropic glutamate receptor C-terminal" evidence="14">
    <location>
        <begin position="142"/>
        <end position="377"/>
    </location>
</feature>
<name>A0ABR1BGL4_POLSC</name>
<dbReference type="InterPro" id="IPR001320">
    <property type="entry name" value="Iontro_rcpt_C"/>
</dbReference>
<evidence type="ECO:0000313" key="15">
    <source>
        <dbReference type="EMBL" id="KAK6641279.1"/>
    </source>
</evidence>
<accession>A0ABR1BGL4</accession>
<keyword evidence="16" id="KW-1185">Reference proteome</keyword>
<evidence type="ECO:0000256" key="13">
    <source>
        <dbReference type="SAM" id="Phobius"/>
    </source>
</evidence>
<evidence type="ECO:0000256" key="7">
    <source>
        <dbReference type="ARBA" id="ARBA00023136"/>
    </source>
</evidence>
<dbReference type="Pfam" id="PF00060">
    <property type="entry name" value="Lig_chan"/>
    <property type="match status" value="2"/>
</dbReference>
<feature type="transmembrane region" description="Helical" evidence="13">
    <location>
        <begin position="403"/>
        <end position="427"/>
    </location>
</feature>
<feature type="transmembrane region" description="Helical" evidence="13">
    <location>
        <begin position="213"/>
        <end position="235"/>
    </location>
</feature>
<comment type="subcellular location">
    <subcellularLocation>
        <location evidence="1">Membrane</location>
        <topology evidence="1">Multi-pass membrane protein</topology>
    </subcellularLocation>
</comment>
<sequence length="484" mass="54304">MTPFEWENPHPCNENCDELESKFNLVNCLWFSLGSLMGQGCDILPKVSPFEWKIPRPTRNKAEELETNMNFINSIWHNCGSLMQQGSDIAPKAVSTRIVAGMWWFFTLIMISSYTANLAAFLTIDRMEIEIDNVEDLAKQTKIKYGAVADASTAAFFKKVVYQTLGSRYFRYQNSYIILPESGFHCLKMLIIVGRINIDTFHRAVSTRLVAGMWWFFTLIMISSYTANLAAFLTVERMDVAITSAEDLAKQTKIKYGAVIGGSTAAFFKNSNFSTYQRMWAAMESARPSVFTTSNAEGVERVVKGKRSYAFLMESTSIEYQVERNCELQQIGDLLDSKGYGIAMPVNSPYRTAISGAVLKMQEDGRLHMMKEKWWKEMYGGGSCKDDHAHAAASQAELGLANVGGVFVVLVLGCTAGFFMAVMEFLWNIRKIAVEEQISPKEALIMELKFALSCMGTKKPIGKRKQSMKSSQSGTSSLQLNNFE</sequence>
<evidence type="ECO:0000313" key="16">
    <source>
        <dbReference type="Proteomes" id="UP001359485"/>
    </source>
</evidence>
<dbReference type="CDD" id="cd13714">
    <property type="entry name" value="PBP2_iGluR_Kainate"/>
    <property type="match status" value="1"/>
</dbReference>
<evidence type="ECO:0000256" key="3">
    <source>
        <dbReference type="ARBA" id="ARBA00022448"/>
    </source>
</evidence>
<dbReference type="Gene3D" id="3.40.190.10">
    <property type="entry name" value="Periplasmic binding protein-like II"/>
    <property type="match status" value="1"/>
</dbReference>
<comment type="similarity">
    <text evidence="2">Belongs to the glutamate-gated ion channel (TC 1.A.10.1) family.</text>
</comment>
<keyword evidence="7 13" id="KW-0472">Membrane</keyword>
<evidence type="ECO:0000256" key="10">
    <source>
        <dbReference type="ARBA" id="ARBA00023286"/>
    </source>
</evidence>
<evidence type="ECO:0000256" key="1">
    <source>
        <dbReference type="ARBA" id="ARBA00004141"/>
    </source>
</evidence>
<dbReference type="InterPro" id="IPR015683">
    <property type="entry name" value="Ionotropic_Glu_rcpt"/>
</dbReference>
<keyword evidence="9" id="KW-0325">Glycoprotein</keyword>
<proteinExistence type="inferred from homology"/>
<keyword evidence="6" id="KW-0406">Ion transport</keyword>
<keyword evidence="5 13" id="KW-1133">Transmembrane helix</keyword>
<evidence type="ECO:0000256" key="11">
    <source>
        <dbReference type="ARBA" id="ARBA00023303"/>
    </source>
</evidence>
<keyword evidence="3" id="KW-0813">Transport</keyword>
<evidence type="ECO:0000256" key="6">
    <source>
        <dbReference type="ARBA" id="ARBA00023065"/>
    </source>
</evidence>
<protein>
    <recommendedName>
        <fullName evidence="14">Ionotropic glutamate receptor C-terminal domain-containing protein</fullName>
    </recommendedName>
</protein>
<feature type="region of interest" description="Disordered" evidence="12">
    <location>
        <begin position="461"/>
        <end position="484"/>
    </location>
</feature>
<evidence type="ECO:0000256" key="9">
    <source>
        <dbReference type="ARBA" id="ARBA00023180"/>
    </source>
</evidence>
<evidence type="ECO:0000256" key="4">
    <source>
        <dbReference type="ARBA" id="ARBA00022692"/>
    </source>
</evidence>
<evidence type="ECO:0000256" key="5">
    <source>
        <dbReference type="ARBA" id="ARBA00022989"/>
    </source>
</evidence>
<comment type="caution">
    <text evidence="15">The sequence shown here is derived from an EMBL/GenBank/DDBJ whole genome shotgun (WGS) entry which is preliminary data.</text>
</comment>
<dbReference type="SUPFAM" id="SSF53850">
    <property type="entry name" value="Periplasmic binding protein-like II"/>
    <property type="match status" value="1"/>
</dbReference>